<dbReference type="HOGENOM" id="CLU_128582_1_0_2"/>
<keyword evidence="2" id="KW-1185">Reference proteome</keyword>
<accession>K0I8Q2</accession>
<dbReference type="EMBL" id="CP002408">
    <property type="protein sequence ID" value="AFU57656.1"/>
    <property type="molecule type" value="Genomic_DNA"/>
</dbReference>
<proteinExistence type="predicted"/>
<reference evidence="1 2" key="1">
    <citation type="journal article" date="2012" name="Environ. Microbiol.">
        <title>The genome of the ammonia-oxidizing Candidatus Nitrososphaera gargensis: insights into metabolic versatility and environmental adaptations.</title>
        <authorList>
            <person name="Spang A."/>
            <person name="Poehlein A."/>
            <person name="Offre P."/>
            <person name="Zumbragel S."/>
            <person name="Haider S."/>
            <person name="Rychlik N."/>
            <person name="Nowka B."/>
            <person name="Schmeisser C."/>
            <person name="Lebedeva E.V."/>
            <person name="Rattei T."/>
            <person name="Bohm C."/>
            <person name="Schmid M."/>
            <person name="Galushko A."/>
            <person name="Hatzenpichler R."/>
            <person name="Weinmaier T."/>
            <person name="Daniel R."/>
            <person name="Schleper C."/>
            <person name="Spieck E."/>
            <person name="Streit W."/>
            <person name="Wagner M."/>
        </authorList>
    </citation>
    <scope>NUCLEOTIDE SEQUENCE [LARGE SCALE GENOMIC DNA]</scope>
    <source>
        <strain evidence="2">Ga9.2</strain>
    </source>
</reference>
<gene>
    <name evidence="1" type="ordered locus">Ngar_c07130</name>
</gene>
<sequence>MNYKQLCKQILQKDNAIRFAGVATVEENNAAEEYQEGLVPLLTREESELSIMQPVIRTSTRKTFESKLGKTIYSYTEYQKIKRASFVLYNQET</sequence>
<evidence type="ECO:0000313" key="2">
    <source>
        <dbReference type="Proteomes" id="UP000008037"/>
    </source>
</evidence>
<dbReference type="BioCyc" id="CNIT1237085:G1324-711-MONOMER"/>
<dbReference type="InParanoid" id="K0I8Q2"/>
<dbReference type="AlphaFoldDB" id="K0I8Q2"/>
<dbReference type="KEGG" id="nga:Ngar_c07130"/>
<evidence type="ECO:0000313" key="1">
    <source>
        <dbReference type="EMBL" id="AFU57656.1"/>
    </source>
</evidence>
<name>K0I8Q2_NITGG</name>
<organism evidence="1 2">
    <name type="scientific">Nitrososphaera gargensis (strain Ga9.2)</name>
    <dbReference type="NCBI Taxonomy" id="1237085"/>
    <lineage>
        <taxon>Archaea</taxon>
        <taxon>Nitrososphaerota</taxon>
        <taxon>Nitrososphaeria</taxon>
        <taxon>Nitrososphaerales</taxon>
        <taxon>Nitrososphaeraceae</taxon>
        <taxon>Nitrososphaera</taxon>
    </lineage>
</organism>
<protein>
    <submittedName>
        <fullName evidence="1">Uncharacterized protein</fullName>
    </submittedName>
</protein>
<dbReference type="Proteomes" id="UP000008037">
    <property type="component" value="Chromosome"/>
</dbReference>